<protein>
    <recommendedName>
        <fullName evidence="4">Lipoprotein</fullName>
    </recommendedName>
</protein>
<sequence length="129" mass="14399">MKLLIVLAMSLLLILTGCKEEIPEPESFNLITKAEAATKKSSISVKHVVQGKQVYVECVVPNVTFSSNNVRKQKGKIVVTVDGKRYEEYRTAAFIIKGMNKGVHHLKVDVQDLNNKPLGISKQFYITIP</sequence>
<comment type="caution">
    <text evidence="2">The sequence shown here is derived from an EMBL/GenBank/DDBJ whole genome shotgun (WGS) entry which is preliminary data.</text>
</comment>
<evidence type="ECO:0000313" key="3">
    <source>
        <dbReference type="Proteomes" id="UP001597506"/>
    </source>
</evidence>
<gene>
    <name evidence="2" type="ORF">ACFSUL_10215</name>
</gene>
<accession>A0ABW5RRP7</accession>
<proteinExistence type="predicted"/>
<reference evidence="3" key="1">
    <citation type="journal article" date="2019" name="Int. J. Syst. Evol. Microbiol.">
        <title>The Global Catalogue of Microorganisms (GCM) 10K type strain sequencing project: providing services to taxonomists for standard genome sequencing and annotation.</title>
        <authorList>
            <consortium name="The Broad Institute Genomics Platform"/>
            <consortium name="The Broad Institute Genome Sequencing Center for Infectious Disease"/>
            <person name="Wu L."/>
            <person name="Ma J."/>
        </authorList>
    </citation>
    <scope>NUCLEOTIDE SEQUENCE [LARGE SCALE GENOMIC DNA]</scope>
    <source>
        <strain evidence="3">KCTC 3913</strain>
    </source>
</reference>
<dbReference type="RefSeq" id="WP_377935051.1">
    <property type="nucleotide sequence ID" value="NZ_JBHUMF010000024.1"/>
</dbReference>
<feature type="signal peptide" evidence="1">
    <location>
        <begin position="1"/>
        <end position="19"/>
    </location>
</feature>
<evidence type="ECO:0000313" key="2">
    <source>
        <dbReference type="EMBL" id="MFD2681119.1"/>
    </source>
</evidence>
<evidence type="ECO:0008006" key="4">
    <source>
        <dbReference type="Google" id="ProtNLM"/>
    </source>
</evidence>
<dbReference type="PROSITE" id="PS51257">
    <property type="entry name" value="PROKAR_LIPOPROTEIN"/>
    <property type="match status" value="1"/>
</dbReference>
<name>A0ABW5RRP7_9BACI</name>
<evidence type="ECO:0000256" key="1">
    <source>
        <dbReference type="SAM" id="SignalP"/>
    </source>
</evidence>
<dbReference type="EMBL" id="JBHUMF010000024">
    <property type="protein sequence ID" value="MFD2681119.1"/>
    <property type="molecule type" value="Genomic_DNA"/>
</dbReference>
<keyword evidence="1" id="KW-0732">Signal</keyword>
<keyword evidence="3" id="KW-1185">Reference proteome</keyword>
<dbReference type="Proteomes" id="UP001597506">
    <property type="component" value="Unassembled WGS sequence"/>
</dbReference>
<organism evidence="2 3">
    <name type="scientific">Bacillus seohaeanensis</name>
    <dbReference type="NCBI Taxonomy" id="284580"/>
    <lineage>
        <taxon>Bacteria</taxon>
        <taxon>Bacillati</taxon>
        <taxon>Bacillota</taxon>
        <taxon>Bacilli</taxon>
        <taxon>Bacillales</taxon>
        <taxon>Bacillaceae</taxon>
        <taxon>Bacillus</taxon>
    </lineage>
</organism>
<feature type="chain" id="PRO_5046480310" description="Lipoprotein" evidence="1">
    <location>
        <begin position="20"/>
        <end position="129"/>
    </location>
</feature>